<comment type="caution">
    <text evidence="1">The sequence shown here is derived from an EMBL/GenBank/DDBJ whole genome shotgun (WGS) entry which is preliminary data.</text>
</comment>
<reference evidence="2" key="1">
    <citation type="submission" date="2016-04" db="EMBL/GenBank/DDBJ databases">
        <authorList>
            <person name="Tabuchi Yagui T.R."/>
        </authorList>
    </citation>
    <scope>NUCLEOTIDE SEQUENCE [LARGE SCALE GENOMIC DNA]</scope>
</reference>
<evidence type="ECO:0000313" key="2">
    <source>
        <dbReference type="Proteomes" id="UP000252085"/>
    </source>
</evidence>
<dbReference type="EMBL" id="LXQE01000172">
    <property type="protein sequence ID" value="RCJ31810.1"/>
    <property type="molecule type" value="Genomic_DNA"/>
</dbReference>
<sequence length="101" mass="12238">MSNIRRITTRERHLILLYSNWEFSMTPTQFYAKWAVSYELIALICSRSDSTVRGWFRNGSNRRYPTHNDLFHLALMDFFLEHFEEIPEQVLDWLNLNHLES</sequence>
<dbReference type="Proteomes" id="UP000252085">
    <property type="component" value="Unassembled WGS sequence"/>
</dbReference>
<name>A0A367R7A2_NOSPU</name>
<organism evidence="1 2">
    <name type="scientific">Nostoc punctiforme NIES-2108</name>
    <dbReference type="NCBI Taxonomy" id="1356359"/>
    <lineage>
        <taxon>Bacteria</taxon>
        <taxon>Bacillati</taxon>
        <taxon>Cyanobacteriota</taxon>
        <taxon>Cyanophyceae</taxon>
        <taxon>Nostocales</taxon>
        <taxon>Nostocaceae</taxon>
        <taxon>Nostoc</taxon>
    </lineage>
</organism>
<protein>
    <recommendedName>
        <fullName evidence="3">Helix-turn-helix domain-containing protein</fullName>
    </recommendedName>
</protein>
<proteinExistence type="predicted"/>
<gene>
    <name evidence="1" type="ORF">A6769_30005</name>
</gene>
<evidence type="ECO:0008006" key="3">
    <source>
        <dbReference type="Google" id="ProtNLM"/>
    </source>
</evidence>
<evidence type="ECO:0000313" key="1">
    <source>
        <dbReference type="EMBL" id="RCJ31810.1"/>
    </source>
</evidence>
<dbReference type="AlphaFoldDB" id="A0A367R7A2"/>
<accession>A0A367R7A2</accession>